<feature type="transmembrane region" description="Helical" evidence="1">
    <location>
        <begin position="771"/>
        <end position="799"/>
    </location>
</feature>
<feature type="transmembrane region" description="Helical" evidence="1">
    <location>
        <begin position="12"/>
        <end position="30"/>
    </location>
</feature>
<feature type="transmembrane region" description="Helical" evidence="1">
    <location>
        <begin position="171"/>
        <end position="195"/>
    </location>
</feature>
<dbReference type="RefSeq" id="YP_009370826.1">
    <property type="nucleotide sequence ID" value="NC_034798.1"/>
</dbReference>
<evidence type="ECO:0000313" key="2">
    <source>
        <dbReference type="EMBL" id="ARO47992.1"/>
    </source>
</evidence>
<feature type="transmembrane region" description="Helical" evidence="1">
    <location>
        <begin position="318"/>
        <end position="339"/>
    </location>
</feature>
<keyword evidence="1" id="KW-0812">Transmembrane</keyword>
<dbReference type="EMBL" id="KX891215">
    <property type="protein sequence ID" value="ARO47992.1"/>
    <property type="molecule type" value="Genomic_DNA"/>
</dbReference>
<reference evidence="2" key="1">
    <citation type="journal article" date="2017" name="Genome Biol. Evol.">
        <title>Mitochondrial Genome Evolution and a Novel RNA Editing System in Deep-Branching Heteroloboseids.</title>
        <authorList>
            <person name="Yang J."/>
            <person name="Harding T."/>
            <person name="Kamikawa R."/>
            <person name="Simpson A.G.B."/>
            <person name="Roger A.J."/>
        </authorList>
    </citation>
    <scope>NUCLEOTIDE SEQUENCE</scope>
    <source>
        <strain evidence="2">AS12B</strain>
    </source>
</reference>
<gene>
    <name evidence="2" type="primary">orf1097</name>
</gene>
<feature type="transmembrane region" description="Helical" evidence="1">
    <location>
        <begin position="278"/>
        <end position="298"/>
    </location>
</feature>
<keyword evidence="2" id="KW-0496">Mitochondrion</keyword>
<dbReference type="GeneID" id="32891797"/>
<name>A0A1W6R267_9EUKA</name>
<feature type="transmembrane region" description="Helical" evidence="1">
    <location>
        <begin position="694"/>
        <end position="716"/>
    </location>
</feature>
<evidence type="ECO:0000256" key="1">
    <source>
        <dbReference type="SAM" id="Phobius"/>
    </source>
</evidence>
<geneLocation type="mitochondrion" evidence="2"/>
<keyword evidence="1" id="KW-1133">Transmembrane helix</keyword>
<sequence length="1097" mass="130979">MNRNKFIWFFRKLYLIFNLYSLFFIIKIILRLIDYLIIFILKAVVEFFKVIRDIILFITVRFWGHVLNYIIVLLLFITLDFRFLGRHVYYLIVRSDVFDIEWKCKRVLASVIVDIHELFICTLEFVYDVIYSLYSTGIVYYLSYLIVYCITNTYIVMLNFTIFFYRSLYNISYFLSYLIASIILFFAQLSVQIYFMSKLNITPLSETFQKFHKKYFELVSFDGRYLFHYLELVSLYTIQDTANMSKHNQINYNSSKMLSSTVHRLIIPSDLDRTIDNVLGFVTFTLIVYPVIQLTHIILNFVNSFFIYVHHCINKFFFSIYSFILFFIIYFTLMSYYRLSNILSVFYSKYKEGKSECNDAVTRRFNEDISQYGILGDLVADTRTPTIMSAIEERFLLHVVNNELNKERNMSEYFLSEYVKDFLSYNRSIIDADINRFLNIYSRHGISEVKYDSNFFMSIDKAKTSKASKLSKLPKYRRQKEEEKKKYTLLKKFSLINEITSNVMPNDPKSLISYLSQYMSVELKKIRDFRVYTSKQAKSLETELFMFYSNNLFNSNINILTKFFMVKYILFNFFKIRDILGPVFHYACNAYVIFSSLKTFLNEEVYLNMKDIFITPPKIKKREKKKGLPWVVRSYLFFRNYYVYYIYFLFYVVVGCLLLFPISLMFPIIILGYWSFLLLATPDISGVVIFNSLYTAIDIIETLIIVIISSIINSIVKYTKLIRTLFKKVKLNKVSTNATNINSVFNTLLILVALVLTLLSFTFLNKVLINFVYLTIELIIEEIMTIINVSIMSIPYMFYYIPVIYPQIPCIYYNLSSIFQNFWLHLFTIPLYDYYKSYLTILNHLNDYLMLHNFCKIPRPINRDYLPLNKLHYLTRFEKINPYKRSFYLWIVQYDVLSYMPSHLQSWLYYLKYNVYGQYLKIYQGYDTWSKGISNVYHNTVENIVYSVYRAYFAEPVEKKGNIEMAYMVVGSMLFLLFIMKMFQFCFQALLDYYPETEAAAGYLTEDRIENSFDFTDTHDALLDEEEDENAENHYATTSSDLLPEYDISADAFILGTEYFDIDYIKTEIEFESKFNNLLSRENQEDLIYKIFSNEKN</sequence>
<proteinExistence type="predicted"/>
<feature type="transmembrane region" description="Helical" evidence="1">
    <location>
        <begin position="642"/>
        <end position="674"/>
    </location>
</feature>
<keyword evidence="1" id="KW-0472">Membrane</keyword>
<feature type="transmembrane region" description="Helical" evidence="1">
    <location>
        <begin position="66"/>
        <end position="85"/>
    </location>
</feature>
<protein>
    <submittedName>
        <fullName evidence="2">Uncharacterized protein</fullName>
    </submittedName>
</protein>
<feature type="transmembrane region" description="Helical" evidence="1">
    <location>
        <begin position="737"/>
        <end position="759"/>
    </location>
</feature>
<organism evidence="2">
    <name type="scientific">Pharyngomonas kirbyi</name>
    <dbReference type="NCBI Taxonomy" id="63601"/>
    <lineage>
        <taxon>Eukaryota</taxon>
        <taxon>Discoba</taxon>
        <taxon>Heterolobosea</taxon>
        <taxon>Pharyngomonada</taxon>
        <taxon>Pharyngomonas</taxon>
    </lineage>
</organism>
<feature type="transmembrane region" description="Helical" evidence="1">
    <location>
        <begin position="965"/>
        <end position="983"/>
    </location>
</feature>
<feature type="transmembrane region" description="Helical" evidence="1">
    <location>
        <begin position="139"/>
        <end position="165"/>
    </location>
</feature>
<accession>A0A1W6R267</accession>
<dbReference type="AlphaFoldDB" id="A0A1W6R267"/>